<evidence type="ECO:0000313" key="4">
    <source>
        <dbReference type="Proteomes" id="UP000010121"/>
    </source>
</evidence>
<dbReference type="Pfam" id="PF13683">
    <property type="entry name" value="rve_3"/>
    <property type="match status" value="1"/>
</dbReference>
<dbReference type="GO" id="GO:0015074">
    <property type="term" value="P:DNA integration"/>
    <property type="evidence" value="ECO:0007669"/>
    <property type="project" value="InterPro"/>
</dbReference>
<dbReference type="STRING" id="371731.Rsw2DRAFT_3395"/>
<feature type="region of interest" description="Disordered" evidence="1">
    <location>
        <begin position="262"/>
        <end position="283"/>
    </location>
</feature>
<dbReference type="Gene3D" id="3.30.420.10">
    <property type="entry name" value="Ribonuclease H-like superfamily/Ribonuclease H"/>
    <property type="match status" value="1"/>
</dbReference>
<keyword evidence="4" id="KW-1185">Reference proteome</keyword>
<dbReference type="Proteomes" id="UP000010121">
    <property type="component" value="Unassembled WGS sequence"/>
</dbReference>
<dbReference type="eggNOG" id="COG2801">
    <property type="taxonomic scope" value="Bacteria"/>
</dbReference>
<dbReference type="InterPro" id="IPR025948">
    <property type="entry name" value="HTH-like_dom"/>
</dbReference>
<dbReference type="EMBL" id="ACYY01000048">
    <property type="protein sequence ID" value="EEW23672.1"/>
    <property type="molecule type" value="Genomic_DNA"/>
</dbReference>
<dbReference type="Pfam" id="PF13276">
    <property type="entry name" value="HTH_21"/>
    <property type="match status" value="1"/>
</dbReference>
<dbReference type="PANTHER" id="PTHR47515:SF1">
    <property type="entry name" value="BLR2054 PROTEIN"/>
    <property type="match status" value="1"/>
</dbReference>
<proteinExistence type="predicted"/>
<protein>
    <submittedName>
        <fullName evidence="3">Integrase catalytic region</fullName>
    </submittedName>
</protein>
<organism evidence="3 4">
    <name type="scientific">Rhodobacter ferrooxidans</name>
    <dbReference type="NCBI Taxonomy" id="371731"/>
    <lineage>
        <taxon>Bacteria</taxon>
        <taxon>Pseudomonadati</taxon>
        <taxon>Pseudomonadota</taxon>
        <taxon>Alphaproteobacteria</taxon>
        <taxon>Rhodobacterales</taxon>
        <taxon>Rhodobacter group</taxon>
        <taxon>Rhodobacter</taxon>
    </lineage>
</organism>
<feature type="domain" description="Integrase catalytic" evidence="2">
    <location>
        <begin position="97"/>
        <end position="258"/>
    </location>
</feature>
<gene>
    <name evidence="3" type="ORF">Rsw2DRAFT_3395</name>
</gene>
<dbReference type="PROSITE" id="PS50994">
    <property type="entry name" value="INTEGRASE"/>
    <property type="match status" value="1"/>
</dbReference>
<reference evidence="3 4" key="1">
    <citation type="submission" date="2009-08" db="EMBL/GenBank/DDBJ databases">
        <title>The draft genome of Rhodobacter sp. SW2.</title>
        <authorList>
            <consortium name="US DOE Joint Genome Institute (JGI-PGF)"/>
            <person name="Lucas S."/>
            <person name="Copeland A."/>
            <person name="Lapidus A."/>
            <person name="Glavina del Rio T."/>
            <person name="Tice H."/>
            <person name="Bruce D."/>
            <person name="Goodwin L."/>
            <person name="Pitluck S."/>
            <person name="Larimer F."/>
            <person name="Land M.L."/>
            <person name="Hauser L."/>
            <person name="Emerson D."/>
        </authorList>
    </citation>
    <scope>NUCLEOTIDE SEQUENCE [LARGE SCALE GENOMIC DNA]</scope>
    <source>
        <strain evidence="3 4">SW2</strain>
    </source>
</reference>
<dbReference type="GO" id="GO:0003676">
    <property type="term" value="F:nucleic acid binding"/>
    <property type="evidence" value="ECO:0007669"/>
    <property type="project" value="InterPro"/>
</dbReference>
<evidence type="ECO:0000259" key="2">
    <source>
        <dbReference type="PROSITE" id="PS50994"/>
    </source>
</evidence>
<name>C8S5R6_9RHOB</name>
<accession>C8S5R6</accession>
<evidence type="ECO:0000313" key="3">
    <source>
        <dbReference type="EMBL" id="EEW23672.1"/>
    </source>
</evidence>
<dbReference type="PANTHER" id="PTHR47515">
    <property type="entry name" value="LOW CALCIUM RESPONSE LOCUS PROTEIN T"/>
    <property type="match status" value="1"/>
</dbReference>
<dbReference type="InterPro" id="IPR012337">
    <property type="entry name" value="RNaseH-like_sf"/>
</dbReference>
<dbReference type="InterPro" id="IPR048020">
    <property type="entry name" value="Transpos_IS3"/>
</dbReference>
<dbReference type="InterPro" id="IPR001584">
    <property type="entry name" value="Integrase_cat-core"/>
</dbReference>
<sequence length="283" mass="32464">MKGHPISQRRACVLIGVDPKTVRRERPPDNPEIRVEMNKIAEKRRRFGYRRIGVMLERKGMVMNEKKLYRIYREEGLSVRRRRGRKRARGSRTPMPVPLQPNQRWSLDFLSDTFGACRKFRILAVNDDCCRENLGLIADTSISGARVARELDALVRIYGKPACIVSDNGTEFTSKAILKWANENKVEWHYIDPGKPQQNGYIESFNGSLRDECLNEEIFDSLADARRTLALWRYDYNNVRPHSSLGNQTPAEARRTLEQFDGTAPGALATPETDHYQPQGLSS</sequence>
<dbReference type="InterPro" id="IPR036397">
    <property type="entry name" value="RNaseH_sf"/>
</dbReference>
<evidence type="ECO:0000256" key="1">
    <source>
        <dbReference type="SAM" id="MobiDB-lite"/>
    </source>
</evidence>
<comment type="caution">
    <text evidence="3">The sequence shown here is derived from an EMBL/GenBank/DDBJ whole genome shotgun (WGS) entry which is preliminary data.</text>
</comment>
<dbReference type="NCBIfam" id="NF033516">
    <property type="entry name" value="transpos_IS3"/>
    <property type="match status" value="1"/>
</dbReference>
<dbReference type="AlphaFoldDB" id="C8S5R6"/>
<dbReference type="SUPFAM" id="SSF53098">
    <property type="entry name" value="Ribonuclease H-like"/>
    <property type="match status" value="1"/>
</dbReference>